<name>E8T7U6_MESCW</name>
<keyword evidence="2" id="KW-0472">Membrane</keyword>
<evidence type="ECO:0000256" key="1">
    <source>
        <dbReference type="SAM" id="MobiDB-lite"/>
    </source>
</evidence>
<dbReference type="PATRIC" id="fig|765698.3.peg.4328"/>
<dbReference type="HOGENOM" id="CLU_2437386_0_0_5"/>
<dbReference type="Proteomes" id="UP000007471">
    <property type="component" value="Chromosome"/>
</dbReference>
<proteinExistence type="predicted"/>
<keyword evidence="2" id="KW-0812">Transmembrane</keyword>
<feature type="transmembrane region" description="Helical" evidence="2">
    <location>
        <begin position="17"/>
        <end position="37"/>
    </location>
</feature>
<dbReference type="KEGG" id="mci:Mesci_3830"/>
<organism evidence="3 4">
    <name type="scientific">Mesorhizobium ciceri biovar biserrulae (strain HAMBI 2942 / LMG 23838 / WSM1271)</name>
    <dbReference type="NCBI Taxonomy" id="765698"/>
    <lineage>
        <taxon>Bacteria</taxon>
        <taxon>Pseudomonadati</taxon>
        <taxon>Pseudomonadota</taxon>
        <taxon>Alphaproteobacteria</taxon>
        <taxon>Hyphomicrobiales</taxon>
        <taxon>Phyllobacteriaceae</taxon>
        <taxon>Mesorhizobium</taxon>
    </lineage>
</organism>
<protein>
    <recommendedName>
        <fullName evidence="5">ABC transporter permease</fullName>
    </recommendedName>
</protein>
<evidence type="ECO:0008006" key="5">
    <source>
        <dbReference type="Google" id="ProtNLM"/>
    </source>
</evidence>
<keyword evidence="2" id="KW-1133">Transmembrane helix</keyword>
<gene>
    <name evidence="3" type="ordered locus">Mesci_3830</name>
</gene>
<dbReference type="STRING" id="765698.Mesci_3830"/>
<feature type="region of interest" description="Disordered" evidence="1">
    <location>
        <begin position="63"/>
        <end position="90"/>
    </location>
</feature>
<dbReference type="AlphaFoldDB" id="E8T7U6"/>
<accession>E8T7U6</accession>
<reference evidence="4" key="1">
    <citation type="submission" date="2011-01" db="EMBL/GenBank/DDBJ databases">
        <title>Complete sequence of chromosome of Mesorhizobium ciceri bv. biserrulae WSM1271.</title>
        <authorList>
            <person name="Lucas S."/>
            <person name="Copeland A."/>
            <person name="Lapidus A."/>
            <person name="Cheng J.-F."/>
            <person name="Goodwin L."/>
            <person name="Pitluck S."/>
            <person name="Teshima H."/>
            <person name="Detter J.C."/>
            <person name="Han C."/>
            <person name="Tapia R."/>
            <person name="Land M."/>
            <person name="Hauser L."/>
            <person name="Kyrpides N."/>
            <person name="Ivanova N."/>
            <person name="Nandasena K."/>
            <person name="Reeve W.G."/>
            <person name="Howieson J.G."/>
            <person name="O'Hara G."/>
            <person name="Tiwari R.P."/>
            <person name="Woyke T."/>
        </authorList>
    </citation>
    <scope>NUCLEOTIDE SEQUENCE [LARGE SCALE GENOMIC DNA]</scope>
    <source>
        <strain evidence="4">HAMBI 2942 / LMG 23838 / WSM1271</strain>
    </source>
</reference>
<dbReference type="RefSeq" id="WP_013531613.1">
    <property type="nucleotide sequence ID" value="NC_014923.1"/>
</dbReference>
<evidence type="ECO:0000313" key="4">
    <source>
        <dbReference type="Proteomes" id="UP000007471"/>
    </source>
</evidence>
<sequence precursor="true">MSELLVGLFSAVIGNKVIMAILAAVVGGVSLFVAGGIRRANKDKAKQAARDLAAAQDSLEMNREATAAERQAAGMTDDQARSEATKWAKR</sequence>
<dbReference type="EMBL" id="CP002447">
    <property type="protein sequence ID" value="ADV12947.1"/>
    <property type="molecule type" value="Genomic_DNA"/>
</dbReference>
<feature type="compositionally biased region" description="Basic and acidic residues" evidence="1">
    <location>
        <begin position="78"/>
        <end position="90"/>
    </location>
</feature>
<evidence type="ECO:0000313" key="3">
    <source>
        <dbReference type="EMBL" id="ADV12947.1"/>
    </source>
</evidence>
<evidence type="ECO:0000256" key="2">
    <source>
        <dbReference type="SAM" id="Phobius"/>
    </source>
</evidence>
<dbReference type="OrthoDB" id="8101358at2"/>